<comment type="similarity">
    <text evidence="1 11">Belongs to the helicase family. RecQ subfamily.</text>
</comment>
<dbReference type="SUPFAM" id="SSF52540">
    <property type="entry name" value="P-loop containing nucleoside triphosphate hydrolases"/>
    <property type="match status" value="1"/>
</dbReference>
<evidence type="ECO:0000259" key="14">
    <source>
        <dbReference type="PROSITE" id="PS51194"/>
    </source>
</evidence>
<accession>B3RJM9</accession>
<evidence type="ECO:0000256" key="2">
    <source>
        <dbReference type="ARBA" id="ARBA00022723"/>
    </source>
</evidence>
<dbReference type="GO" id="GO:0009378">
    <property type="term" value="F:four-way junction helicase activity"/>
    <property type="evidence" value="ECO:0000318"/>
    <property type="project" value="GO_Central"/>
</dbReference>
<evidence type="ECO:0000256" key="5">
    <source>
        <dbReference type="ARBA" id="ARBA00022806"/>
    </source>
</evidence>
<dbReference type="Proteomes" id="UP000009022">
    <property type="component" value="Unassembled WGS sequence"/>
</dbReference>
<evidence type="ECO:0000313" key="15">
    <source>
        <dbReference type="EMBL" id="EDV28524.1"/>
    </source>
</evidence>
<dbReference type="Gene3D" id="1.10.10.10">
    <property type="entry name" value="Winged helix-like DNA-binding domain superfamily/Winged helix DNA-binding domain"/>
    <property type="match status" value="1"/>
</dbReference>
<gene>
    <name evidence="15" type="ORF">TRIADDRAFT_19930</name>
</gene>
<dbReference type="EC" id="5.6.2.4" evidence="11"/>
<dbReference type="Gene3D" id="3.40.50.300">
    <property type="entry name" value="P-loop containing nucleotide triphosphate hydrolases"/>
    <property type="match status" value="2"/>
</dbReference>
<dbReference type="GO" id="GO:0005737">
    <property type="term" value="C:cytoplasm"/>
    <property type="evidence" value="ECO:0000318"/>
    <property type="project" value="GO_Central"/>
</dbReference>
<dbReference type="InterPro" id="IPR027417">
    <property type="entry name" value="P-loop_NTPase"/>
</dbReference>
<comment type="catalytic activity">
    <reaction evidence="10 11">
        <text>Couples ATP hydrolysis with the unwinding of duplex DNA by translocating in the 3'-5' direction.</text>
        <dbReference type="EC" id="5.6.2.4"/>
    </reaction>
</comment>
<dbReference type="SMART" id="SM00490">
    <property type="entry name" value="HELICc"/>
    <property type="match status" value="1"/>
</dbReference>
<dbReference type="GO" id="GO:0005694">
    <property type="term" value="C:chromosome"/>
    <property type="evidence" value="ECO:0000318"/>
    <property type="project" value="GO_Central"/>
</dbReference>
<evidence type="ECO:0000256" key="10">
    <source>
        <dbReference type="ARBA" id="ARBA00034617"/>
    </source>
</evidence>
<dbReference type="PANTHER" id="PTHR13710">
    <property type="entry name" value="DNA HELICASE RECQ FAMILY MEMBER"/>
    <property type="match status" value="1"/>
</dbReference>
<keyword evidence="8" id="KW-0413">Isomerase</keyword>
<dbReference type="PhylomeDB" id="B3RJM9"/>
<keyword evidence="9 11" id="KW-0539">Nucleus</keyword>
<dbReference type="FunFam" id="3.40.50.300:FF:004718">
    <property type="entry name" value="ATP-dependent DNA helicase"/>
    <property type="match status" value="1"/>
</dbReference>
<dbReference type="KEGG" id="tad:TRIADDRAFT_19930"/>
<dbReference type="InParanoid" id="B3RJM9"/>
<dbReference type="GO" id="GO:0003677">
    <property type="term" value="F:DNA binding"/>
    <property type="evidence" value="ECO:0007669"/>
    <property type="project" value="UniProtKB-KW"/>
</dbReference>
<dbReference type="FunCoup" id="B3RJM9">
    <property type="interactions" value="1964"/>
</dbReference>
<dbReference type="GO" id="GO:0005634">
    <property type="term" value="C:nucleus"/>
    <property type="evidence" value="ECO:0007669"/>
    <property type="project" value="UniProtKB-SubCell"/>
</dbReference>
<dbReference type="InterPro" id="IPR002464">
    <property type="entry name" value="DNA/RNA_helicase_DEAH_CS"/>
</dbReference>
<dbReference type="Pfam" id="PF16124">
    <property type="entry name" value="RecQ_Zn_bind"/>
    <property type="match status" value="1"/>
</dbReference>
<dbReference type="PROSITE" id="PS51194">
    <property type="entry name" value="HELICASE_CTER"/>
    <property type="match status" value="1"/>
</dbReference>
<evidence type="ECO:0000256" key="4">
    <source>
        <dbReference type="ARBA" id="ARBA00022801"/>
    </source>
</evidence>
<dbReference type="HOGENOM" id="CLU_001103_12_5_1"/>
<dbReference type="InterPro" id="IPR011545">
    <property type="entry name" value="DEAD/DEAH_box_helicase_dom"/>
</dbReference>
<evidence type="ECO:0000313" key="16">
    <source>
        <dbReference type="Proteomes" id="UP000009022"/>
    </source>
</evidence>
<dbReference type="RefSeq" id="XP_002107726.1">
    <property type="nucleotide sequence ID" value="XM_002107690.1"/>
</dbReference>
<dbReference type="GO" id="GO:0043138">
    <property type="term" value="F:3'-5' DNA helicase activity"/>
    <property type="evidence" value="ECO:0000318"/>
    <property type="project" value="GO_Central"/>
</dbReference>
<dbReference type="GeneID" id="6749741"/>
<protein>
    <recommendedName>
        <fullName evidence="11">ATP-dependent DNA helicase</fullName>
        <ecNumber evidence="11">5.6.2.4</ecNumber>
    </recommendedName>
</protein>
<dbReference type="STRING" id="10228.B3RJM9"/>
<keyword evidence="6 11" id="KW-0067">ATP-binding</keyword>
<feature type="domain" description="Helicase C-terminal" evidence="14">
    <location>
        <begin position="289"/>
        <end position="440"/>
    </location>
</feature>
<sequence>MEALQEIQQELSSIDVQVKNLLDRKEQLLQLQDQLQQEIVQQAKWSGTNCTDWSSDSNFTWSNQLLQISRDTFGIENFRQYQLEAMNVTLSEIDCILILPTGAGKSLCYQIPALLSQGFTLVISPLVSLMQDQIISLKLKGVEGVEMLSAETEPSHTKAVYQRMLSDNEGILKILFVTPEKIGKSKRFLSNLEKANNCNRLARIVVDEVHCTSQWGNDFRPDYKALGVLKRQFPSVPLLGLTATASEAITQDIKTILSLSTCCMIFRGSMTRVNLIYEVRQKPSSHTDTINDMVSLINDKFRNQSGIIYCCTRKESETVASDLVSKGIHAAFYHADMEMSERSSVHRHWIENKVNVIVGTIAFGMGIDKPDVRFVIHHTISKSIENYYQESGRAGRDGQLARCILYYRPLDAFKLSCMVFMEQTGQKNLYKMLQYCNNIKTCRRKLIADHFVDNIASCNCSICDTCSNSSNVISSDQNEICHFILRTIQQATDGDVNLTPLKIVKNIQKHFSNLDIFMIEKVIVTMTLRGLLKENLHFTPYSTICYLIAGMKASTSKQENFKFVVDTFENASMKRQAPKEIARSSSKKLKRQNAVVDDRDVVTID</sequence>
<organism evidence="15 16">
    <name type="scientific">Trichoplax adhaerens</name>
    <name type="common">Trichoplax reptans</name>
    <dbReference type="NCBI Taxonomy" id="10228"/>
    <lineage>
        <taxon>Eukaryota</taxon>
        <taxon>Metazoa</taxon>
        <taxon>Placozoa</taxon>
        <taxon>Uniplacotomia</taxon>
        <taxon>Trichoplacea</taxon>
        <taxon>Trichoplacidae</taxon>
        <taxon>Trichoplax</taxon>
    </lineage>
</organism>
<dbReference type="InterPro" id="IPR001650">
    <property type="entry name" value="Helicase_C-like"/>
</dbReference>
<dbReference type="PROSITE" id="PS00690">
    <property type="entry name" value="DEAH_ATP_HELICASE"/>
    <property type="match status" value="1"/>
</dbReference>
<comment type="subcellular location">
    <subcellularLocation>
        <location evidence="11">Nucleus</location>
    </subcellularLocation>
</comment>
<dbReference type="PROSITE" id="PS51192">
    <property type="entry name" value="HELICASE_ATP_BIND_1"/>
    <property type="match status" value="1"/>
</dbReference>
<keyword evidence="16" id="KW-1185">Reference proteome</keyword>
<evidence type="ECO:0000256" key="3">
    <source>
        <dbReference type="ARBA" id="ARBA00022741"/>
    </source>
</evidence>
<evidence type="ECO:0000256" key="8">
    <source>
        <dbReference type="ARBA" id="ARBA00023235"/>
    </source>
</evidence>
<keyword evidence="12" id="KW-0175">Coiled coil</keyword>
<keyword evidence="5 11" id="KW-0347">Helicase</keyword>
<dbReference type="Pfam" id="PF00270">
    <property type="entry name" value="DEAD"/>
    <property type="match status" value="1"/>
</dbReference>
<dbReference type="GO" id="GO:0005524">
    <property type="term" value="F:ATP binding"/>
    <property type="evidence" value="ECO:0007669"/>
    <property type="project" value="UniProtKB-KW"/>
</dbReference>
<dbReference type="NCBIfam" id="TIGR00614">
    <property type="entry name" value="recQ_fam"/>
    <property type="match status" value="1"/>
</dbReference>
<dbReference type="GO" id="GO:0016887">
    <property type="term" value="F:ATP hydrolysis activity"/>
    <property type="evidence" value="ECO:0007669"/>
    <property type="project" value="RHEA"/>
</dbReference>
<dbReference type="OrthoDB" id="10261556at2759"/>
<dbReference type="GO" id="GO:0006260">
    <property type="term" value="P:DNA replication"/>
    <property type="evidence" value="ECO:0000318"/>
    <property type="project" value="GO_Central"/>
</dbReference>
<dbReference type="FunFam" id="3.40.50.300:FF:005963">
    <property type="entry name" value="ATP-dependent DNA helicase"/>
    <property type="match status" value="1"/>
</dbReference>
<evidence type="ECO:0000256" key="11">
    <source>
        <dbReference type="RuleBase" id="RU364117"/>
    </source>
</evidence>
<keyword evidence="7" id="KW-0238">DNA-binding</keyword>
<dbReference type="InterPro" id="IPR014001">
    <property type="entry name" value="Helicase_ATP-bd"/>
</dbReference>
<evidence type="ECO:0000256" key="12">
    <source>
        <dbReference type="SAM" id="Coils"/>
    </source>
</evidence>
<name>B3RJM9_TRIAD</name>
<dbReference type="eggNOG" id="KOG0353">
    <property type="taxonomic scope" value="Eukaryota"/>
</dbReference>
<keyword evidence="4 11" id="KW-0378">Hydrolase</keyword>
<comment type="catalytic activity">
    <reaction evidence="11">
        <text>ATP + H2O = ADP + phosphate + H(+)</text>
        <dbReference type="Rhea" id="RHEA:13065"/>
        <dbReference type="ChEBI" id="CHEBI:15377"/>
        <dbReference type="ChEBI" id="CHEBI:15378"/>
        <dbReference type="ChEBI" id="CHEBI:30616"/>
        <dbReference type="ChEBI" id="CHEBI:43474"/>
        <dbReference type="ChEBI" id="CHEBI:456216"/>
    </reaction>
</comment>
<dbReference type="AlphaFoldDB" id="B3RJM9"/>
<dbReference type="GO" id="GO:0000724">
    <property type="term" value="P:double-strand break repair via homologous recombination"/>
    <property type="evidence" value="ECO:0000318"/>
    <property type="project" value="GO_Central"/>
</dbReference>
<keyword evidence="3 11" id="KW-0547">Nucleotide-binding</keyword>
<dbReference type="Pfam" id="PF00271">
    <property type="entry name" value="Helicase_C"/>
    <property type="match status" value="1"/>
</dbReference>
<evidence type="ECO:0000256" key="6">
    <source>
        <dbReference type="ARBA" id="ARBA00022840"/>
    </source>
</evidence>
<dbReference type="EMBL" id="DS985241">
    <property type="protein sequence ID" value="EDV28524.1"/>
    <property type="molecule type" value="Genomic_DNA"/>
</dbReference>
<keyword evidence="2" id="KW-0479">Metal-binding</keyword>
<dbReference type="PANTHER" id="PTHR13710:SF105">
    <property type="entry name" value="ATP-DEPENDENT DNA HELICASE Q1"/>
    <property type="match status" value="1"/>
</dbReference>
<dbReference type="CDD" id="cd18794">
    <property type="entry name" value="SF2_C_RecQ"/>
    <property type="match status" value="1"/>
</dbReference>
<dbReference type="GO" id="GO:0046872">
    <property type="term" value="F:metal ion binding"/>
    <property type="evidence" value="ECO:0007669"/>
    <property type="project" value="UniProtKB-KW"/>
</dbReference>
<dbReference type="InterPro" id="IPR004589">
    <property type="entry name" value="DNA_helicase_ATP-dep_RecQ"/>
</dbReference>
<dbReference type="OMA" id="FKLSTMV"/>
<evidence type="ECO:0000259" key="13">
    <source>
        <dbReference type="PROSITE" id="PS51192"/>
    </source>
</evidence>
<evidence type="ECO:0000256" key="1">
    <source>
        <dbReference type="ARBA" id="ARBA00005446"/>
    </source>
</evidence>
<feature type="domain" description="Helicase ATP-binding" evidence="13">
    <location>
        <begin position="86"/>
        <end position="263"/>
    </location>
</feature>
<proteinExistence type="inferred from homology"/>
<feature type="coiled-coil region" evidence="12">
    <location>
        <begin position="4"/>
        <end position="38"/>
    </location>
</feature>
<reference evidence="15 16" key="1">
    <citation type="journal article" date="2008" name="Nature">
        <title>The Trichoplax genome and the nature of placozoans.</title>
        <authorList>
            <person name="Srivastava M."/>
            <person name="Begovic E."/>
            <person name="Chapman J."/>
            <person name="Putnam N.H."/>
            <person name="Hellsten U."/>
            <person name="Kawashima T."/>
            <person name="Kuo A."/>
            <person name="Mitros T."/>
            <person name="Salamov A."/>
            <person name="Carpenter M.L."/>
            <person name="Signorovitch A.Y."/>
            <person name="Moreno M.A."/>
            <person name="Kamm K."/>
            <person name="Grimwood J."/>
            <person name="Schmutz J."/>
            <person name="Shapiro H."/>
            <person name="Grigoriev I.V."/>
            <person name="Buss L.W."/>
            <person name="Schierwater B."/>
            <person name="Dellaporta S.L."/>
            <person name="Rokhsar D.S."/>
        </authorList>
    </citation>
    <scope>NUCLEOTIDE SEQUENCE [LARGE SCALE GENOMIC DNA]</scope>
    <source>
        <strain evidence="15 16">Grell-BS-1999</strain>
    </source>
</reference>
<evidence type="ECO:0000256" key="7">
    <source>
        <dbReference type="ARBA" id="ARBA00023125"/>
    </source>
</evidence>
<dbReference type="InterPro" id="IPR036388">
    <property type="entry name" value="WH-like_DNA-bd_sf"/>
</dbReference>
<dbReference type="CTD" id="6749741"/>
<dbReference type="InterPro" id="IPR032284">
    <property type="entry name" value="RecQ_Zn-bd"/>
</dbReference>
<dbReference type="SMART" id="SM00487">
    <property type="entry name" value="DEXDc"/>
    <property type="match status" value="1"/>
</dbReference>
<evidence type="ECO:0000256" key="9">
    <source>
        <dbReference type="ARBA" id="ARBA00023242"/>
    </source>
</evidence>